<evidence type="ECO:0000256" key="7">
    <source>
        <dbReference type="ARBA" id="ARBA00023288"/>
    </source>
</evidence>
<comment type="similarity">
    <text evidence="2">Belongs to the bacteroidetes fimbrillin superfamily. FimB/Mfa2 family.</text>
</comment>
<dbReference type="AlphaFoldDB" id="A0AAP9SVG0"/>
<evidence type="ECO:0000256" key="4">
    <source>
        <dbReference type="ARBA" id="ARBA00023136"/>
    </source>
</evidence>
<dbReference type="Pfam" id="PF08842">
    <property type="entry name" value="Mfa2"/>
    <property type="match status" value="1"/>
</dbReference>
<reference evidence="8 9" key="1">
    <citation type="submission" date="2020-05" db="EMBL/GenBank/DDBJ databases">
        <title>FDA dAtabase for Regulatory Grade micrObial Sequences (FDA-ARGOS): Supporting development and validation of Infectious Disease Dx tests.</title>
        <authorList>
            <person name="Bojja K."/>
            <person name="Kessler A."/>
            <person name="Tallon L."/>
            <person name="Sadzewicz L."/>
            <person name="Zhao X."/>
            <person name="Vavikolanu K."/>
            <person name="Mehta A."/>
            <person name="Aluvathingal J."/>
            <person name="Nadendla S."/>
            <person name="Myers T."/>
            <person name="Yan Y."/>
            <person name="Sichtig H."/>
        </authorList>
    </citation>
    <scope>NUCLEOTIDE SEQUENCE [LARGE SCALE GENOMIC DNA]</scope>
    <source>
        <strain evidence="8 9">FDAARGOS_763</strain>
    </source>
</reference>
<evidence type="ECO:0000256" key="2">
    <source>
        <dbReference type="ARBA" id="ARBA00007248"/>
    </source>
</evidence>
<keyword evidence="7" id="KW-0449">Lipoprotein</keyword>
<name>A0AAP9SVG0_BACFG</name>
<evidence type="ECO:0000256" key="5">
    <source>
        <dbReference type="ARBA" id="ARBA00023139"/>
    </source>
</evidence>
<accession>A0AAP9SVG0</accession>
<dbReference type="EMBL" id="CP054003">
    <property type="protein sequence ID" value="QKH84653.1"/>
    <property type="molecule type" value="Genomic_DNA"/>
</dbReference>
<keyword evidence="6" id="KW-0998">Cell outer membrane</keyword>
<evidence type="ECO:0000313" key="8">
    <source>
        <dbReference type="EMBL" id="QKH84653.1"/>
    </source>
</evidence>
<keyword evidence="3" id="KW-0732">Signal</keyword>
<protein>
    <submittedName>
        <fullName evidence="8">FimB/Mfa2 family fimbrial subunit</fullName>
    </submittedName>
</protein>
<evidence type="ECO:0000313" key="9">
    <source>
        <dbReference type="Proteomes" id="UP000501467"/>
    </source>
</evidence>
<evidence type="ECO:0000256" key="3">
    <source>
        <dbReference type="ARBA" id="ARBA00022729"/>
    </source>
</evidence>
<sequence length="303" mass="34555">MVFSRTIFPYLLLLCLFLHSCITDNYDRCLGIRLALSYPSEGERCERIHIFVFDERGSLFSSYEKTGRQLAPGVTYLLQVPPGKYTVVAWGDVHGDYSFTRKDITRASTGQMIPGSELERFRMLVALDKDLNTLSRPLNPVFHTSEYNIDLKEGQTSEVSLEFVKNTNKIRVKTSGLPAGVSYHELDVGIRSSNWQYHFDNSVPQDAADITYKPYEKKVDKEVSISDLSVLRLIDSGNPVFYIKDGDTGDILYQRNLISLLMNLPYMDLDKEDYFEIELDFEGPTIAIKINGWEIIDNGQDIS</sequence>
<gene>
    <name evidence="8" type="ORF">FOC69_09895</name>
</gene>
<organism evidence="8 9">
    <name type="scientific">Bacteroides fragilis</name>
    <dbReference type="NCBI Taxonomy" id="817"/>
    <lineage>
        <taxon>Bacteria</taxon>
        <taxon>Pseudomonadati</taxon>
        <taxon>Bacteroidota</taxon>
        <taxon>Bacteroidia</taxon>
        <taxon>Bacteroidales</taxon>
        <taxon>Bacteroidaceae</taxon>
        <taxon>Bacteroides</taxon>
    </lineage>
</organism>
<dbReference type="Gene3D" id="2.60.40.2090">
    <property type="match status" value="1"/>
</dbReference>
<keyword evidence="5" id="KW-0564">Palmitate</keyword>
<evidence type="ECO:0000256" key="1">
    <source>
        <dbReference type="ARBA" id="ARBA00004442"/>
    </source>
</evidence>
<dbReference type="GO" id="GO:0009279">
    <property type="term" value="C:cell outer membrane"/>
    <property type="evidence" value="ECO:0007669"/>
    <property type="project" value="UniProtKB-SubCell"/>
</dbReference>
<dbReference type="Gene3D" id="2.60.40.2100">
    <property type="match status" value="1"/>
</dbReference>
<comment type="subcellular location">
    <subcellularLocation>
        <location evidence="1">Cell outer membrane</location>
    </subcellularLocation>
</comment>
<proteinExistence type="inferred from homology"/>
<dbReference type="InterPro" id="IPR014941">
    <property type="entry name" value="FimB/Mfa2/Mfa3"/>
</dbReference>
<keyword evidence="4" id="KW-0472">Membrane</keyword>
<dbReference type="Proteomes" id="UP000501467">
    <property type="component" value="Chromosome"/>
</dbReference>
<dbReference type="RefSeq" id="WP_005776004.1">
    <property type="nucleotide sequence ID" value="NZ_CP054003.1"/>
</dbReference>
<evidence type="ECO:0000256" key="6">
    <source>
        <dbReference type="ARBA" id="ARBA00023237"/>
    </source>
</evidence>